<keyword evidence="2" id="KW-1185">Reference proteome</keyword>
<evidence type="ECO:0000313" key="2">
    <source>
        <dbReference type="Proteomes" id="UP000266861"/>
    </source>
</evidence>
<dbReference type="Proteomes" id="UP000266861">
    <property type="component" value="Unassembled WGS sequence"/>
</dbReference>
<reference evidence="1 2" key="1">
    <citation type="submission" date="2018-08" db="EMBL/GenBank/DDBJ databases">
        <title>Genome and evolution of the arbuscular mycorrhizal fungus Diversispora epigaea (formerly Glomus versiforme) and its bacterial endosymbionts.</title>
        <authorList>
            <person name="Sun X."/>
            <person name="Fei Z."/>
            <person name="Harrison M."/>
        </authorList>
    </citation>
    <scope>NUCLEOTIDE SEQUENCE [LARGE SCALE GENOMIC DNA]</scope>
    <source>
        <strain evidence="1 2">IT104</strain>
    </source>
</reference>
<proteinExistence type="predicted"/>
<evidence type="ECO:0000313" key="1">
    <source>
        <dbReference type="EMBL" id="RHZ83643.1"/>
    </source>
</evidence>
<dbReference type="AlphaFoldDB" id="A0A397JFA4"/>
<dbReference type="EMBL" id="PQFF01000085">
    <property type="protein sequence ID" value="RHZ83643.1"/>
    <property type="molecule type" value="Genomic_DNA"/>
</dbReference>
<sequence>MSLTTTKRSNDLIRMNQMIYLFLSSSLNSFRHKDFQIFQISATTQPNNRQ</sequence>
<name>A0A397JFA4_9GLOM</name>
<accession>A0A397JFA4</accession>
<protein>
    <submittedName>
        <fullName evidence="1">Uncharacterized protein</fullName>
    </submittedName>
</protein>
<comment type="caution">
    <text evidence="1">The sequence shown here is derived from an EMBL/GenBank/DDBJ whole genome shotgun (WGS) entry which is preliminary data.</text>
</comment>
<organism evidence="1 2">
    <name type="scientific">Diversispora epigaea</name>
    <dbReference type="NCBI Taxonomy" id="1348612"/>
    <lineage>
        <taxon>Eukaryota</taxon>
        <taxon>Fungi</taxon>
        <taxon>Fungi incertae sedis</taxon>
        <taxon>Mucoromycota</taxon>
        <taxon>Glomeromycotina</taxon>
        <taxon>Glomeromycetes</taxon>
        <taxon>Diversisporales</taxon>
        <taxon>Diversisporaceae</taxon>
        <taxon>Diversispora</taxon>
    </lineage>
</organism>
<gene>
    <name evidence="1" type="ORF">Glove_89g77</name>
</gene>